<comment type="function">
    <text evidence="2">May have a role in the cell cycle.</text>
</comment>
<dbReference type="SUPFAM" id="SSF143875">
    <property type="entry name" value="ERH-like"/>
    <property type="match status" value="1"/>
</dbReference>
<dbReference type="PANTHER" id="PTHR12373">
    <property type="entry name" value="ENHANCER OF RUDIMENTARY ERH"/>
    <property type="match status" value="1"/>
</dbReference>
<protein>
    <recommendedName>
        <fullName evidence="2">Enhancer of rudimentary homolog</fullName>
    </recommendedName>
</protein>
<evidence type="ECO:0000256" key="1">
    <source>
        <dbReference type="ARBA" id="ARBA00007491"/>
    </source>
</evidence>
<gene>
    <name evidence="3" type="ORF">C2E21_1955</name>
</gene>
<organism evidence="3 4">
    <name type="scientific">Chlorella sorokiniana</name>
    <name type="common">Freshwater green alga</name>
    <dbReference type="NCBI Taxonomy" id="3076"/>
    <lineage>
        <taxon>Eukaryota</taxon>
        <taxon>Viridiplantae</taxon>
        <taxon>Chlorophyta</taxon>
        <taxon>core chlorophytes</taxon>
        <taxon>Trebouxiophyceae</taxon>
        <taxon>Chlorellales</taxon>
        <taxon>Chlorellaceae</taxon>
        <taxon>Chlorella clade</taxon>
        <taxon>Chlorella</taxon>
    </lineage>
</organism>
<dbReference type="Proteomes" id="UP000239899">
    <property type="component" value="Unassembled WGS sequence"/>
</dbReference>
<dbReference type="PIRSF" id="PIRSF016393">
    <property type="entry name" value="Enh_rudimentary"/>
    <property type="match status" value="1"/>
</dbReference>
<dbReference type="OrthoDB" id="7887808at2759"/>
<dbReference type="Gene3D" id="3.30.2260.10">
    <property type="entry name" value="Enhancer of rudimentary"/>
    <property type="match status" value="1"/>
</dbReference>
<dbReference type="STRING" id="3076.A0A2P6TZQ6"/>
<evidence type="ECO:0000256" key="2">
    <source>
        <dbReference type="PIRNR" id="PIRNR016393"/>
    </source>
</evidence>
<keyword evidence="4" id="KW-1185">Reference proteome</keyword>
<comment type="caution">
    <text evidence="3">The sequence shown here is derived from an EMBL/GenBank/DDBJ whole genome shotgun (WGS) entry which is preliminary data.</text>
</comment>
<dbReference type="InterPro" id="IPR000781">
    <property type="entry name" value="ERH"/>
</dbReference>
<dbReference type="InterPro" id="IPR035912">
    <property type="entry name" value="EHR_sf"/>
</dbReference>
<proteinExistence type="inferred from homology"/>
<dbReference type="PANTHER" id="PTHR12373:SF0">
    <property type="entry name" value="ENHANCER OF RUDIMENTARY HOMOLOG"/>
    <property type="match status" value="1"/>
</dbReference>
<dbReference type="Pfam" id="PF01133">
    <property type="entry name" value="ER"/>
    <property type="match status" value="1"/>
</dbReference>
<evidence type="ECO:0000313" key="3">
    <source>
        <dbReference type="EMBL" id="PRW59552.1"/>
    </source>
</evidence>
<sequence>MEHHTIVLMQPQPNKASRTFSDYDSVERAIDGICAEFERRLRELNPQLRSITYDIGDLYSWVDNMPDLSALVFEPKVQAYVPCGKEWIKKKAFTHLRRLADQAGRLH</sequence>
<keyword evidence="2" id="KW-0131">Cell cycle</keyword>
<evidence type="ECO:0000313" key="4">
    <source>
        <dbReference type="Proteomes" id="UP000239899"/>
    </source>
</evidence>
<comment type="similarity">
    <text evidence="1 2">Belongs to the E(R) family.</text>
</comment>
<reference evidence="3 4" key="1">
    <citation type="journal article" date="2018" name="Plant J.">
        <title>Genome sequences of Chlorella sorokiniana UTEX 1602 and Micractinium conductrix SAG 241.80: implications to maltose excretion by a green alga.</title>
        <authorList>
            <person name="Arriola M.B."/>
            <person name="Velmurugan N."/>
            <person name="Zhang Y."/>
            <person name="Plunkett M.H."/>
            <person name="Hondzo H."/>
            <person name="Barney B.M."/>
        </authorList>
    </citation>
    <scope>NUCLEOTIDE SEQUENCE [LARGE SCALE GENOMIC DNA]</scope>
    <source>
        <strain evidence="4">UTEX 1602</strain>
    </source>
</reference>
<dbReference type="AlphaFoldDB" id="A0A2P6TZQ6"/>
<accession>A0A2P6TZQ6</accession>
<name>A0A2P6TZQ6_CHLSO</name>
<dbReference type="EMBL" id="LHPG02000003">
    <property type="protein sequence ID" value="PRW59552.1"/>
    <property type="molecule type" value="Genomic_DNA"/>
</dbReference>